<protein>
    <recommendedName>
        <fullName evidence="1">Lipid-binding serum glycoprotein C-terminal domain-containing protein</fullName>
    </recommendedName>
</protein>
<proteinExistence type="predicted"/>
<dbReference type="OrthoDB" id="10255543at2759"/>
<evidence type="ECO:0000259" key="1">
    <source>
        <dbReference type="Pfam" id="PF02886"/>
    </source>
</evidence>
<feature type="non-terminal residue" evidence="2">
    <location>
        <position position="76"/>
    </location>
</feature>
<evidence type="ECO:0000313" key="2">
    <source>
        <dbReference type="EMBL" id="ETN72676.1"/>
    </source>
</evidence>
<dbReference type="InterPro" id="IPR001124">
    <property type="entry name" value="Lipid-bd_serum_glycop_C"/>
</dbReference>
<organism evidence="2 3">
    <name type="scientific">Necator americanus</name>
    <name type="common">Human hookworm</name>
    <dbReference type="NCBI Taxonomy" id="51031"/>
    <lineage>
        <taxon>Eukaryota</taxon>
        <taxon>Metazoa</taxon>
        <taxon>Ecdysozoa</taxon>
        <taxon>Nematoda</taxon>
        <taxon>Chromadorea</taxon>
        <taxon>Rhabditida</taxon>
        <taxon>Rhabditina</taxon>
        <taxon>Rhabditomorpha</taxon>
        <taxon>Strongyloidea</taxon>
        <taxon>Ancylostomatidae</taxon>
        <taxon>Bunostominae</taxon>
        <taxon>Necator</taxon>
    </lineage>
</organism>
<dbReference type="PANTHER" id="PTHR10504">
    <property type="entry name" value="BACTERICIDAL PERMEABILITY-INCREASING BPI PROTEIN-RELATED"/>
    <property type="match status" value="1"/>
</dbReference>
<sequence length="76" mass="9141">MYIDNKHIEDPIVTNEYIETHQRGEIRYSSNNEPTPFYPKAMYTDNDSDRMLYFYGSDFLFNSLLYHAYQTNKLSI</sequence>
<dbReference type="GO" id="GO:0008289">
    <property type="term" value="F:lipid binding"/>
    <property type="evidence" value="ECO:0007669"/>
    <property type="project" value="InterPro"/>
</dbReference>
<evidence type="ECO:0000313" key="3">
    <source>
        <dbReference type="Proteomes" id="UP000053676"/>
    </source>
</evidence>
<dbReference type="EMBL" id="KI663399">
    <property type="protein sequence ID" value="ETN72676.1"/>
    <property type="molecule type" value="Genomic_DNA"/>
</dbReference>
<feature type="domain" description="Lipid-binding serum glycoprotein C-terminal" evidence="1">
    <location>
        <begin position="18"/>
        <end position="74"/>
    </location>
</feature>
<dbReference type="AlphaFoldDB" id="W2SV14"/>
<name>W2SV14_NECAM</name>
<accession>W2SV14</accession>
<dbReference type="KEGG" id="nai:NECAME_13786"/>
<dbReference type="InterPro" id="IPR017943">
    <property type="entry name" value="Bactericidal_perm-incr_a/b_dom"/>
</dbReference>
<reference evidence="3" key="1">
    <citation type="journal article" date="2014" name="Nat. Genet.">
        <title>Genome of the human hookworm Necator americanus.</title>
        <authorList>
            <person name="Tang Y.T."/>
            <person name="Gao X."/>
            <person name="Rosa B.A."/>
            <person name="Abubucker S."/>
            <person name="Hallsworth-Pepin K."/>
            <person name="Martin J."/>
            <person name="Tyagi R."/>
            <person name="Heizer E."/>
            <person name="Zhang X."/>
            <person name="Bhonagiri-Palsikar V."/>
            <person name="Minx P."/>
            <person name="Warren W.C."/>
            <person name="Wang Q."/>
            <person name="Zhan B."/>
            <person name="Hotez P.J."/>
            <person name="Sternberg P.W."/>
            <person name="Dougall A."/>
            <person name="Gaze S.T."/>
            <person name="Mulvenna J."/>
            <person name="Sotillo J."/>
            <person name="Ranganathan S."/>
            <person name="Rabelo E.M."/>
            <person name="Wilson R.K."/>
            <person name="Felgner P.L."/>
            <person name="Bethony J."/>
            <person name="Hawdon J.M."/>
            <person name="Gasser R.B."/>
            <person name="Loukas A."/>
            <person name="Mitreva M."/>
        </authorList>
    </citation>
    <scope>NUCLEOTIDE SEQUENCE [LARGE SCALE GENOMIC DNA]</scope>
</reference>
<keyword evidence="3" id="KW-1185">Reference proteome</keyword>
<dbReference type="Pfam" id="PF02886">
    <property type="entry name" value="LBP_BPI_CETP_C"/>
    <property type="match status" value="1"/>
</dbReference>
<dbReference type="Proteomes" id="UP000053676">
    <property type="component" value="Unassembled WGS sequence"/>
</dbReference>
<dbReference type="Gene3D" id="3.15.20.10">
    <property type="entry name" value="Bactericidal permeability-increasing protein, domain 2"/>
    <property type="match status" value="1"/>
</dbReference>
<gene>
    <name evidence="2" type="ORF">NECAME_13786</name>
</gene>
<dbReference type="SUPFAM" id="SSF55394">
    <property type="entry name" value="Bactericidal permeability-increasing protein, BPI"/>
    <property type="match status" value="1"/>
</dbReference>
<dbReference type="GO" id="GO:0005615">
    <property type="term" value="C:extracellular space"/>
    <property type="evidence" value="ECO:0007669"/>
    <property type="project" value="TreeGrafter"/>
</dbReference>
<dbReference type="PANTHER" id="PTHR10504:SF131">
    <property type="entry name" value="BPI2 DOMAIN-CONTAINING PROTEIN"/>
    <property type="match status" value="1"/>
</dbReference>
<dbReference type="InterPro" id="IPR032942">
    <property type="entry name" value="BPI/LBP/Plunc"/>
</dbReference>